<keyword evidence="1" id="KW-0472">Membrane</keyword>
<keyword evidence="1" id="KW-0812">Transmembrane</keyword>
<evidence type="ECO:0000313" key="2">
    <source>
        <dbReference type="EMBL" id="RWX48005.1"/>
    </source>
</evidence>
<comment type="caution">
    <text evidence="2">The sequence shown here is derived from an EMBL/GenBank/DDBJ whole genome shotgun (WGS) entry which is preliminary data.</text>
</comment>
<organism evidence="2 3">
    <name type="scientific">Candidatus Electrothrix aarhusensis</name>
    <dbReference type="NCBI Taxonomy" id="1859131"/>
    <lineage>
        <taxon>Bacteria</taxon>
        <taxon>Pseudomonadati</taxon>
        <taxon>Thermodesulfobacteriota</taxon>
        <taxon>Desulfobulbia</taxon>
        <taxon>Desulfobulbales</taxon>
        <taxon>Desulfobulbaceae</taxon>
        <taxon>Candidatus Electrothrix</taxon>
    </lineage>
</organism>
<keyword evidence="3" id="KW-1185">Reference proteome</keyword>
<protein>
    <submittedName>
        <fullName evidence="2">Uncharacterized protein</fullName>
    </submittedName>
</protein>
<name>A0A3S3QUE4_9BACT</name>
<dbReference type="Proteomes" id="UP000287853">
    <property type="component" value="Unassembled WGS sequence"/>
</dbReference>
<keyword evidence="1" id="KW-1133">Transmembrane helix</keyword>
<gene>
    <name evidence="2" type="ORF">H206_05397</name>
</gene>
<reference evidence="2 3" key="1">
    <citation type="submission" date="2017-01" db="EMBL/GenBank/DDBJ databases">
        <title>The cable genome- insights into the physiology and evolution of filamentous bacteria capable of sulfide oxidation via long distance electron transfer.</title>
        <authorList>
            <person name="Schreiber L."/>
            <person name="Bjerg J.T."/>
            <person name="Boggild A."/>
            <person name="Van De Vossenberg J."/>
            <person name="Meysman F."/>
            <person name="Nielsen L.P."/>
            <person name="Schramm A."/>
            <person name="Kjeldsen K.U."/>
        </authorList>
    </citation>
    <scope>NUCLEOTIDE SEQUENCE [LARGE SCALE GENOMIC DNA]</scope>
    <source>
        <strain evidence="2">MCF</strain>
    </source>
</reference>
<accession>A0A3S3QUE4</accession>
<dbReference type="EMBL" id="MTKO01000010">
    <property type="protein sequence ID" value="RWX48005.1"/>
    <property type="molecule type" value="Genomic_DNA"/>
</dbReference>
<feature type="transmembrane region" description="Helical" evidence="1">
    <location>
        <begin position="16"/>
        <end position="37"/>
    </location>
</feature>
<evidence type="ECO:0000256" key="1">
    <source>
        <dbReference type="SAM" id="Phobius"/>
    </source>
</evidence>
<proteinExistence type="predicted"/>
<dbReference type="AlphaFoldDB" id="A0A3S3QUE4"/>
<sequence>MIFGFSRSQLFFVKKVGLLMSTCGTGVTVLCICTIYGSENLLSTVS</sequence>
<evidence type="ECO:0000313" key="3">
    <source>
        <dbReference type="Proteomes" id="UP000287853"/>
    </source>
</evidence>